<dbReference type="STRING" id="1227457.C451_00990"/>
<gene>
    <name evidence="2" type="ORF">C451_00990</name>
</gene>
<dbReference type="Proteomes" id="UP000011680">
    <property type="component" value="Unassembled WGS sequence"/>
</dbReference>
<comment type="caution">
    <text evidence="2">The sequence shown here is derived from an EMBL/GenBank/DDBJ whole genome shotgun (WGS) entry which is preliminary data.</text>
</comment>
<evidence type="ECO:0000313" key="2">
    <source>
        <dbReference type="EMBL" id="EMA56714.1"/>
    </source>
</evidence>
<dbReference type="GO" id="GO:0020037">
    <property type="term" value="F:heme binding"/>
    <property type="evidence" value="ECO:0007669"/>
    <property type="project" value="InterPro"/>
</dbReference>
<feature type="region of interest" description="Disordered" evidence="1">
    <location>
        <begin position="1"/>
        <end position="23"/>
    </location>
</feature>
<dbReference type="EMBL" id="AOMF01000022">
    <property type="protein sequence ID" value="EMA56714.1"/>
    <property type="molecule type" value="Genomic_DNA"/>
</dbReference>
<accession>M0NHX3</accession>
<dbReference type="eggNOG" id="arCOG04078">
    <property type="taxonomic scope" value="Archaea"/>
</dbReference>
<evidence type="ECO:0000313" key="3">
    <source>
        <dbReference type="Proteomes" id="UP000011680"/>
    </source>
</evidence>
<name>M0NHX3_9EURY</name>
<dbReference type="PATRIC" id="fig|1227457.3.peg.176"/>
<reference evidence="2 3" key="1">
    <citation type="journal article" date="2014" name="PLoS Genet.">
        <title>Phylogenetically driven sequencing of extremely halophilic archaea reveals strategies for static and dynamic osmo-response.</title>
        <authorList>
            <person name="Becker E.A."/>
            <person name="Seitzer P.M."/>
            <person name="Tritt A."/>
            <person name="Larsen D."/>
            <person name="Krusor M."/>
            <person name="Yao A.I."/>
            <person name="Wu D."/>
            <person name="Madern D."/>
            <person name="Eisen J.A."/>
            <person name="Darling A.E."/>
            <person name="Facciotti M.T."/>
        </authorList>
    </citation>
    <scope>NUCLEOTIDE SEQUENCE [LARGE SCALE GENOMIC DNA]</scope>
    <source>
        <strain evidence="2 3">JCM 13552</strain>
    </source>
</reference>
<dbReference type="RefSeq" id="WP_007736656.1">
    <property type="nucleotide sequence ID" value="NZ_AOMF01000022.1"/>
</dbReference>
<evidence type="ECO:0000256" key="1">
    <source>
        <dbReference type="SAM" id="MobiDB-lite"/>
    </source>
</evidence>
<dbReference type="AlphaFoldDB" id="M0NHX3"/>
<organism evidence="2 3">
    <name type="scientific">Halococcus thailandensis JCM 13552</name>
    <dbReference type="NCBI Taxonomy" id="1227457"/>
    <lineage>
        <taxon>Archaea</taxon>
        <taxon>Methanobacteriati</taxon>
        <taxon>Methanobacteriota</taxon>
        <taxon>Stenosarchaea group</taxon>
        <taxon>Halobacteria</taxon>
        <taxon>Halobacteriales</taxon>
        <taxon>Halococcaceae</taxon>
        <taxon>Halococcus</taxon>
    </lineage>
</organism>
<dbReference type="Gene3D" id="1.10.490.10">
    <property type="entry name" value="Globins"/>
    <property type="match status" value="1"/>
</dbReference>
<protein>
    <submittedName>
        <fullName evidence="2">Uncharacterized protein</fullName>
    </submittedName>
</protein>
<dbReference type="InterPro" id="IPR012292">
    <property type="entry name" value="Globin/Proto"/>
</dbReference>
<dbReference type="GO" id="GO:0019825">
    <property type="term" value="F:oxygen binding"/>
    <property type="evidence" value="ECO:0007669"/>
    <property type="project" value="InterPro"/>
</dbReference>
<sequence length="60" mass="6738">MSSEQIPGYDLGEESIPEAPISTDEFDHLKQTVMFTEEDEEYLQMAGDVLDGQTDDILDV</sequence>
<proteinExistence type="predicted"/>
<keyword evidence="3" id="KW-1185">Reference proteome</keyword>